<dbReference type="SMART" id="SM00073">
    <property type="entry name" value="HPT"/>
    <property type="match status" value="1"/>
</dbReference>
<gene>
    <name evidence="4" type="ORF">GND95_11835</name>
</gene>
<dbReference type="Pfam" id="PF01627">
    <property type="entry name" value="Hpt"/>
    <property type="match status" value="1"/>
</dbReference>
<feature type="coiled-coil region" evidence="2">
    <location>
        <begin position="9"/>
        <end position="36"/>
    </location>
</feature>
<keyword evidence="1" id="KW-0597">Phosphoprotein</keyword>
<dbReference type="RefSeq" id="WP_158741363.1">
    <property type="nucleotide sequence ID" value="NZ_WSLF01000013.1"/>
</dbReference>
<organism evidence="4 5">
    <name type="scientific">Defluviitalea raffinosedens</name>
    <dbReference type="NCBI Taxonomy" id="1450156"/>
    <lineage>
        <taxon>Bacteria</taxon>
        <taxon>Bacillati</taxon>
        <taxon>Bacillota</taxon>
        <taxon>Clostridia</taxon>
        <taxon>Lachnospirales</taxon>
        <taxon>Defluviitaleaceae</taxon>
        <taxon>Defluviitalea</taxon>
    </lineage>
</organism>
<dbReference type="PROSITE" id="PS50894">
    <property type="entry name" value="HPT"/>
    <property type="match status" value="1"/>
</dbReference>
<evidence type="ECO:0000256" key="1">
    <source>
        <dbReference type="PROSITE-ProRule" id="PRU00110"/>
    </source>
</evidence>
<dbReference type="SUPFAM" id="SSF47226">
    <property type="entry name" value="Histidine-containing phosphotransfer domain, HPT domain"/>
    <property type="match status" value="1"/>
</dbReference>
<dbReference type="AlphaFoldDB" id="A0A7C8LS81"/>
<dbReference type="PANTHER" id="PTHR43395">
    <property type="entry name" value="SENSOR HISTIDINE KINASE CHEA"/>
    <property type="match status" value="1"/>
</dbReference>
<dbReference type="OrthoDB" id="1948081at2"/>
<evidence type="ECO:0000313" key="5">
    <source>
        <dbReference type="Proteomes" id="UP000483018"/>
    </source>
</evidence>
<keyword evidence="5" id="KW-1185">Reference proteome</keyword>
<evidence type="ECO:0000259" key="3">
    <source>
        <dbReference type="PROSITE" id="PS50894"/>
    </source>
</evidence>
<dbReference type="InterPro" id="IPR008207">
    <property type="entry name" value="Sig_transdc_His_kin_Hpt_dom"/>
</dbReference>
<protein>
    <recommendedName>
        <fullName evidence="3">HPt domain-containing protein</fullName>
    </recommendedName>
</protein>
<evidence type="ECO:0000256" key="2">
    <source>
        <dbReference type="SAM" id="Coils"/>
    </source>
</evidence>
<name>A0A7C8LS81_9FIRM</name>
<dbReference type="CDD" id="cd00088">
    <property type="entry name" value="HPT"/>
    <property type="match status" value="1"/>
</dbReference>
<feature type="modified residue" description="Phosphohistidine" evidence="1">
    <location>
        <position position="43"/>
    </location>
</feature>
<dbReference type="GO" id="GO:0000160">
    <property type="term" value="P:phosphorelay signal transduction system"/>
    <property type="evidence" value="ECO:0007669"/>
    <property type="project" value="InterPro"/>
</dbReference>
<reference evidence="4 5" key="1">
    <citation type="submission" date="2019-12" db="EMBL/GenBank/DDBJ databases">
        <title>Defluviitalea raffinosedens, isolated from a biogas fermenter, genome sequencing and characterization.</title>
        <authorList>
            <person name="Rettenmaier R."/>
            <person name="Schneider M."/>
            <person name="Neuhaus K."/>
            <person name="Liebl W."/>
            <person name="Zverlov V."/>
        </authorList>
    </citation>
    <scope>NUCLEOTIDE SEQUENCE [LARGE SCALE GENOMIC DNA]</scope>
    <source>
        <strain evidence="4 5">249c-K6</strain>
    </source>
</reference>
<keyword evidence="2" id="KW-0175">Coiled coil</keyword>
<dbReference type="PANTHER" id="PTHR43395:SF10">
    <property type="entry name" value="CHEMOTAXIS PROTEIN CHEA"/>
    <property type="match status" value="1"/>
</dbReference>
<accession>A0A7C8LS81</accession>
<feature type="domain" description="HPt" evidence="3">
    <location>
        <begin position="1"/>
        <end position="100"/>
    </location>
</feature>
<proteinExistence type="predicted"/>
<dbReference type="Gene3D" id="1.20.120.160">
    <property type="entry name" value="HPT domain"/>
    <property type="match status" value="1"/>
</dbReference>
<evidence type="ECO:0000313" key="4">
    <source>
        <dbReference type="EMBL" id="KAE9631212.1"/>
    </source>
</evidence>
<dbReference type="EMBL" id="WSLF01000013">
    <property type="protein sequence ID" value="KAE9631212.1"/>
    <property type="molecule type" value="Genomic_DNA"/>
</dbReference>
<dbReference type="InterPro" id="IPR036641">
    <property type="entry name" value="HPT_dom_sf"/>
</dbReference>
<comment type="caution">
    <text evidence="4">The sequence shown here is derived from an EMBL/GenBank/DDBJ whole genome shotgun (WGS) entry which is preliminary data.</text>
</comment>
<dbReference type="Proteomes" id="UP000483018">
    <property type="component" value="Unassembled WGS sequence"/>
</dbReference>
<sequence>MDTMFQLYMEDTEEMLQKAEECLIRLEMEYSSVEINELFRIAHTIKGSSHMVGYEDIGNIMHKIEDMLDCARNGFILFDQDIVSLCFKGLDIVKQMLEYKKEGSGEVPKDLMDEALMINEDVGALIRFGKKEEKSVVVKQPGTGIVSSLLNKKVKGRNKYYITFFIEEDAPMVSPVLLMILKSVKDIGSLAYSSVTDSFFSELSGTNEIKTFDCILCTDMEEAELYAYFDLFYVERINVVDLTRNKLEGNDYFFNSSDHTFYIIILEIFIRLYHLLFNRSKEIKINGEEPNIIKSLYSIESLYSEAVNACDRMKNKDKLNLFIKDLNEFLTFITKMYKRENAIAEELYSNIQFQMLNLSKRAYNYAKGKYLFRILKPEKTDFINKLNDFSEKVNKSTTLVIFIDLSQLDILYENEVKTLIEFKNCMENYGLEIGIIVKGIYARRIINIFDSIKSIEKFNISQSESDALLGILYSSDFYYRMLKRIDNGQLK</sequence>
<dbReference type="InterPro" id="IPR051315">
    <property type="entry name" value="Bact_Chemotaxis_CheA"/>
</dbReference>